<name>A0A495D2M8_9PROT</name>
<evidence type="ECO:0000256" key="1">
    <source>
        <dbReference type="SAM" id="SignalP"/>
    </source>
</evidence>
<comment type="caution">
    <text evidence="2">The sequence shown here is derived from an EMBL/GenBank/DDBJ whole genome shotgun (WGS) entry which is preliminary data.</text>
</comment>
<dbReference type="PROSITE" id="PS51257">
    <property type="entry name" value="PROKAR_LIPOPROTEIN"/>
    <property type="match status" value="1"/>
</dbReference>
<evidence type="ECO:0008006" key="4">
    <source>
        <dbReference type="Google" id="ProtNLM"/>
    </source>
</evidence>
<dbReference type="AlphaFoldDB" id="A0A495D2M8"/>
<feature type="signal peptide" evidence="1">
    <location>
        <begin position="1"/>
        <end position="21"/>
    </location>
</feature>
<evidence type="ECO:0000313" key="3">
    <source>
        <dbReference type="Proteomes" id="UP000273675"/>
    </source>
</evidence>
<evidence type="ECO:0000313" key="2">
    <source>
        <dbReference type="EMBL" id="RKQ95984.1"/>
    </source>
</evidence>
<dbReference type="EMBL" id="RBIM01000005">
    <property type="protein sequence ID" value="RKQ95984.1"/>
    <property type="molecule type" value="Genomic_DNA"/>
</dbReference>
<dbReference type="Proteomes" id="UP000273675">
    <property type="component" value="Unassembled WGS sequence"/>
</dbReference>
<proteinExistence type="predicted"/>
<protein>
    <recommendedName>
        <fullName evidence="4">Lipoprotein</fullName>
    </recommendedName>
</protein>
<accession>A0A495D2M8</accession>
<dbReference type="OrthoDB" id="7632335at2"/>
<sequence>MKIWIALPALALLAACSSEQGSTINTGFSEDNLASSDACFAETPSTLLEPGQTLLETGPAGLTRVSWSLNGETGDVILAVSDLDQTTKTAMDAANADFYRAAGQQHSHTTDAVIYHRSMDGSFCTVVKDQPTGQALVDAITNLPAATQPSE</sequence>
<organism evidence="2 3">
    <name type="scientific">Maricaulis maris</name>
    <dbReference type="NCBI Taxonomy" id="74318"/>
    <lineage>
        <taxon>Bacteria</taxon>
        <taxon>Pseudomonadati</taxon>
        <taxon>Pseudomonadota</taxon>
        <taxon>Alphaproteobacteria</taxon>
        <taxon>Maricaulales</taxon>
        <taxon>Maricaulaceae</taxon>
        <taxon>Maricaulis</taxon>
    </lineage>
</organism>
<reference evidence="2 3" key="1">
    <citation type="submission" date="2018-10" db="EMBL/GenBank/DDBJ databases">
        <title>Genomic Encyclopedia of Type Strains, Phase IV (KMG-IV): sequencing the most valuable type-strain genomes for metagenomic binning, comparative biology and taxonomic classification.</title>
        <authorList>
            <person name="Goeker M."/>
        </authorList>
    </citation>
    <scope>NUCLEOTIDE SEQUENCE [LARGE SCALE GENOMIC DNA]</scope>
    <source>
        <strain evidence="2 3">DSM 4734</strain>
    </source>
</reference>
<feature type="chain" id="PRO_5019744146" description="Lipoprotein" evidence="1">
    <location>
        <begin position="22"/>
        <end position="151"/>
    </location>
</feature>
<gene>
    <name evidence="2" type="ORF">C7435_2232</name>
</gene>
<keyword evidence="1" id="KW-0732">Signal</keyword>
<dbReference type="RefSeq" id="WP_121211542.1">
    <property type="nucleotide sequence ID" value="NZ_RBIM01000005.1"/>
</dbReference>